<dbReference type="GO" id="GO:0140359">
    <property type="term" value="F:ABC-type transporter activity"/>
    <property type="evidence" value="ECO:0007669"/>
    <property type="project" value="InterPro"/>
</dbReference>
<dbReference type="Gene3D" id="3.40.50.300">
    <property type="entry name" value="P-loop containing nucleotide triphosphate hydrolases"/>
    <property type="match status" value="1"/>
</dbReference>
<dbReference type="InterPro" id="IPR003439">
    <property type="entry name" value="ABC_transporter-like_ATP-bd"/>
</dbReference>
<keyword evidence="8" id="KW-0067">ATP-binding</keyword>
<evidence type="ECO:0000256" key="3">
    <source>
        <dbReference type="ARBA" id="ARBA00022989"/>
    </source>
</evidence>
<organism evidence="8 9">
    <name type="scientific">Ricinus communis</name>
    <name type="common">Castor bean</name>
    <dbReference type="NCBI Taxonomy" id="3988"/>
    <lineage>
        <taxon>Eukaryota</taxon>
        <taxon>Viridiplantae</taxon>
        <taxon>Streptophyta</taxon>
        <taxon>Embryophyta</taxon>
        <taxon>Tracheophyta</taxon>
        <taxon>Spermatophyta</taxon>
        <taxon>Magnoliopsida</taxon>
        <taxon>eudicotyledons</taxon>
        <taxon>Gunneridae</taxon>
        <taxon>Pentapetalae</taxon>
        <taxon>rosids</taxon>
        <taxon>fabids</taxon>
        <taxon>Malpighiales</taxon>
        <taxon>Euphorbiaceae</taxon>
        <taxon>Acalyphoideae</taxon>
        <taxon>Acalypheae</taxon>
        <taxon>Ricinus</taxon>
    </lineage>
</organism>
<dbReference type="PANTHER" id="PTHR48040">
    <property type="entry name" value="PLEIOTROPIC DRUG RESISTANCE PROTEIN 1-LIKE ISOFORM X1"/>
    <property type="match status" value="1"/>
</dbReference>
<keyword evidence="2 5" id="KW-0812">Transmembrane</keyword>
<feature type="transmembrane region" description="Helical" evidence="5">
    <location>
        <begin position="241"/>
        <end position="259"/>
    </location>
</feature>
<dbReference type="InParanoid" id="B9SMW5"/>
<feature type="domain" description="ABC-2 type transporter transmembrane" evidence="7">
    <location>
        <begin position="221"/>
        <end position="334"/>
    </location>
</feature>
<keyword evidence="9" id="KW-1185">Reference proteome</keyword>
<sequence length="393" mass="44176">MAMETIDAVNHDKKKGMVLPFEPHYITFDEITYFVDMPQEMKNQGVLEDKLVLLHGVSGAFRPGILTALMGVTGAGKTTLMDVLAGRKTSGYTQGNTTISGYPKKQETFPRIAGYSKILLKQGGREIYAGPLGYWSSHLIKYFEGIEGVSKIKDGYNPATWMLEVTTPAQEIALGVDFADIYRNSEQYRRHKAIIKELSTRAPDSKDLYFPTKYSQSLLIQCIACLREQHWSYWRNSSYNAVRFIHTTITALMLGTVFWRLGSKKEKPQDLFNAMGSMYAAVLFLGIKSASAVQPVVAAERTFFYRERASGMYSALPYAFAQQTWYMVLLCIQCWDLKSLLNTKPTHCNDCFIWILFILGPILRICSPTNAGGYLYGGDGTLGHVQCHGRCTD</sequence>
<protein>
    <submittedName>
        <fullName evidence="8">ATP-binding cassette transporter, putative</fullName>
    </submittedName>
</protein>
<evidence type="ECO:0000256" key="1">
    <source>
        <dbReference type="ARBA" id="ARBA00004141"/>
    </source>
</evidence>
<dbReference type="PANTHER" id="PTHR48040:SF45">
    <property type="entry name" value="PLEIOTROPIC DRUG RESISTANCE PROTEIN 1-LIKE"/>
    <property type="match status" value="1"/>
</dbReference>
<comment type="subcellular location">
    <subcellularLocation>
        <location evidence="1">Membrane</location>
        <topology evidence="1">Multi-pass membrane protein</topology>
    </subcellularLocation>
</comment>
<feature type="domain" description="ABC transporter" evidence="6">
    <location>
        <begin position="54"/>
        <end position="106"/>
    </location>
</feature>
<evidence type="ECO:0000259" key="6">
    <source>
        <dbReference type="Pfam" id="PF00005"/>
    </source>
</evidence>
<feature type="transmembrane region" description="Helical" evidence="5">
    <location>
        <begin position="271"/>
        <end position="287"/>
    </location>
</feature>
<dbReference type="GO" id="GO:0016020">
    <property type="term" value="C:membrane"/>
    <property type="evidence" value="ECO:0007669"/>
    <property type="project" value="UniProtKB-SubCell"/>
</dbReference>
<dbReference type="AlphaFoldDB" id="B9SMW5"/>
<name>B9SMW5_RICCO</name>
<dbReference type="GO" id="GO:0005524">
    <property type="term" value="F:ATP binding"/>
    <property type="evidence" value="ECO:0007669"/>
    <property type="project" value="UniProtKB-KW"/>
</dbReference>
<dbReference type="Pfam" id="PF01061">
    <property type="entry name" value="ABC2_membrane"/>
    <property type="match status" value="1"/>
</dbReference>
<dbReference type="eggNOG" id="KOG0065">
    <property type="taxonomic scope" value="Eukaryota"/>
</dbReference>
<keyword evidence="8" id="KW-0547">Nucleotide-binding</keyword>
<dbReference type="InterPro" id="IPR013525">
    <property type="entry name" value="ABC2_TM"/>
</dbReference>
<accession>B9SMW5</accession>
<evidence type="ECO:0000256" key="2">
    <source>
        <dbReference type="ARBA" id="ARBA00022692"/>
    </source>
</evidence>
<gene>
    <name evidence="8" type="ORF">RCOM_0471680</name>
</gene>
<dbReference type="InterPro" id="IPR027417">
    <property type="entry name" value="P-loop_NTPase"/>
</dbReference>
<reference evidence="9" key="1">
    <citation type="journal article" date="2010" name="Nat. Biotechnol.">
        <title>Draft genome sequence of the oilseed species Ricinus communis.</title>
        <authorList>
            <person name="Chan A.P."/>
            <person name="Crabtree J."/>
            <person name="Zhao Q."/>
            <person name="Lorenzi H."/>
            <person name="Orvis J."/>
            <person name="Puiu D."/>
            <person name="Melake-Berhan A."/>
            <person name="Jones K.M."/>
            <person name="Redman J."/>
            <person name="Chen G."/>
            <person name="Cahoon E.B."/>
            <person name="Gedil M."/>
            <person name="Stanke M."/>
            <person name="Haas B.J."/>
            <person name="Wortman J.R."/>
            <person name="Fraser-Liggett C.M."/>
            <person name="Ravel J."/>
            <person name="Rabinowicz P.D."/>
        </authorList>
    </citation>
    <scope>NUCLEOTIDE SEQUENCE [LARGE SCALE GENOMIC DNA]</scope>
    <source>
        <strain evidence="9">cv. Hale</strain>
    </source>
</reference>
<dbReference type="GO" id="GO:0016887">
    <property type="term" value="F:ATP hydrolysis activity"/>
    <property type="evidence" value="ECO:0007669"/>
    <property type="project" value="InterPro"/>
</dbReference>
<evidence type="ECO:0000259" key="7">
    <source>
        <dbReference type="Pfam" id="PF01061"/>
    </source>
</evidence>
<dbReference type="Proteomes" id="UP000008311">
    <property type="component" value="Unassembled WGS sequence"/>
</dbReference>
<dbReference type="EMBL" id="EQ974038">
    <property type="protein sequence ID" value="EEF35086.1"/>
    <property type="molecule type" value="Genomic_DNA"/>
</dbReference>
<dbReference type="SUPFAM" id="SSF52540">
    <property type="entry name" value="P-loop containing nucleoside triphosphate hydrolases"/>
    <property type="match status" value="1"/>
</dbReference>
<dbReference type="Pfam" id="PF00005">
    <property type="entry name" value="ABC_tran"/>
    <property type="match status" value="1"/>
</dbReference>
<keyword evidence="4 5" id="KW-0472">Membrane</keyword>
<evidence type="ECO:0000313" key="9">
    <source>
        <dbReference type="Proteomes" id="UP000008311"/>
    </source>
</evidence>
<evidence type="ECO:0000256" key="4">
    <source>
        <dbReference type="ARBA" id="ARBA00023136"/>
    </source>
</evidence>
<evidence type="ECO:0000313" key="8">
    <source>
        <dbReference type="EMBL" id="EEF35086.1"/>
    </source>
</evidence>
<keyword evidence="3 5" id="KW-1133">Transmembrane helix</keyword>
<evidence type="ECO:0000256" key="5">
    <source>
        <dbReference type="SAM" id="Phobius"/>
    </source>
</evidence>
<proteinExistence type="predicted"/>